<proteinExistence type="predicted"/>
<protein>
    <submittedName>
        <fullName evidence="2">Uncharacterized protein</fullName>
    </submittedName>
</protein>
<name>A0A3A5K5I6_9HYPH</name>
<organism evidence="2 3">
    <name type="scientific">Mesorhizobium waimense</name>
    <dbReference type="NCBI Taxonomy" id="1300307"/>
    <lineage>
        <taxon>Bacteria</taxon>
        <taxon>Pseudomonadati</taxon>
        <taxon>Pseudomonadota</taxon>
        <taxon>Alphaproteobacteria</taxon>
        <taxon>Hyphomicrobiales</taxon>
        <taxon>Phyllobacteriaceae</taxon>
        <taxon>Mesorhizobium</taxon>
    </lineage>
</organism>
<comment type="caution">
    <text evidence="2">The sequence shown here is derived from an EMBL/GenBank/DDBJ whole genome shotgun (WGS) entry which is preliminary data.</text>
</comment>
<evidence type="ECO:0000256" key="1">
    <source>
        <dbReference type="SAM" id="MobiDB-lite"/>
    </source>
</evidence>
<reference evidence="2 3" key="1">
    <citation type="submission" date="2018-09" db="EMBL/GenBank/DDBJ databases">
        <title>Mesorhizobium carmichaelinearum sp. nov. isolated from Carmichaelinea spp. root nodules in New Zealand.</title>
        <authorList>
            <person name="De Meyer S.E."/>
        </authorList>
    </citation>
    <scope>NUCLEOTIDE SEQUENCE [LARGE SCALE GENOMIC DNA]</scope>
    <source>
        <strain evidence="2 3">ICMP19557</strain>
    </source>
</reference>
<dbReference type="EMBL" id="QZWZ01000077">
    <property type="protein sequence ID" value="RJT24076.1"/>
    <property type="molecule type" value="Genomic_DNA"/>
</dbReference>
<dbReference type="AlphaFoldDB" id="A0A3A5K5I6"/>
<evidence type="ECO:0000313" key="2">
    <source>
        <dbReference type="EMBL" id="RJT24076.1"/>
    </source>
</evidence>
<evidence type="ECO:0000313" key="3">
    <source>
        <dbReference type="Proteomes" id="UP000272706"/>
    </source>
</evidence>
<gene>
    <name evidence="2" type="ORF">D3227_37840</name>
</gene>
<sequence length="59" mass="6466">MSSTIHAASLKLDRERAAHSRRHVRDCENRVNVSHAVIGSLRAAIPTAETAMPDFQNGL</sequence>
<feature type="region of interest" description="Disordered" evidence="1">
    <location>
        <begin position="1"/>
        <end position="23"/>
    </location>
</feature>
<keyword evidence="3" id="KW-1185">Reference proteome</keyword>
<dbReference type="Proteomes" id="UP000272706">
    <property type="component" value="Unassembled WGS sequence"/>
</dbReference>
<accession>A0A3A5K5I6</accession>